<evidence type="ECO:0000313" key="3">
    <source>
        <dbReference type="Proteomes" id="UP001066276"/>
    </source>
</evidence>
<reference evidence="2" key="1">
    <citation type="journal article" date="2022" name="bioRxiv">
        <title>Sequencing and chromosome-scale assembly of the giantPleurodeles waltlgenome.</title>
        <authorList>
            <person name="Brown T."/>
            <person name="Elewa A."/>
            <person name="Iarovenko S."/>
            <person name="Subramanian E."/>
            <person name="Araus A.J."/>
            <person name="Petzold A."/>
            <person name="Susuki M."/>
            <person name="Suzuki K.-i.T."/>
            <person name="Hayashi T."/>
            <person name="Toyoda A."/>
            <person name="Oliveira C."/>
            <person name="Osipova E."/>
            <person name="Leigh N.D."/>
            <person name="Simon A."/>
            <person name="Yun M.H."/>
        </authorList>
    </citation>
    <scope>NUCLEOTIDE SEQUENCE</scope>
    <source>
        <strain evidence="2">20211129_DDA</strain>
        <tissue evidence="2">Liver</tissue>
    </source>
</reference>
<keyword evidence="3" id="KW-1185">Reference proteome</keyword>
<dbReference type="EMBL" id="JANPWB010000016">
    <property type="protein sequence ID" value="KAJ1085400.1"/>
    <property type="molecule type" value="Genomic_DNA"/>
</dbReference>
<protein>
    <submittedName>
        <fullName evidence="2">Uncharacterized protein</fullName>
    </submittedName>
</protein>
<accession>A0AAV7LCP8</accession>
<evidence type="ECO:0000256" key="1">
    <source>
        <dbReference type="SAM" id="MobiDB-lite"/>
    </source>
</evidence>
<dbReference type="Proteomes" id="UP001066276">
    <property type="component" value="Chromosome 12"/>
</dbReference>
<feature type="region of interest" description="Disordered" evidence="1">
    <location>
        <begin position="35"/>
        <end position="148"/>
    </location>
</feature>
<gene>
    <name evidence="2" type="ORF">NDU88_005532</name>
</gene>
<name>A0AAV7LCP8_PLEWA</name>
<feature type="compositionally biased region" description="Basic and acidic residues" evidence="1">
    <location>
        <begin position="78"/>
        <end position="87"/>
    </location>
</feature>
<evidence type="ECO:0000313" key="2">
    <source>
        <dbReference type="EMBL" id="KAJ1085400.1"/>
    </source>
</evidence>
<dbReference type="AlphaFoldDB" id="A0AAV7LCP8"/>
<comment type="caution">
    <text evidence="2">The sequence shown here is derived from an EMBL/GenBank/DDBJ whole genome shotgun (WGS) entry which is preliminary data.</text>
</comment>
<sequence>MPAPGGSLKELYPCDERPVLPDQSVKAACAAAATGNPELEGGIASHPGVPRLKRAADEEENAEQEERRAADEEENAEQEERRAADKEENPEDVGLWEGEDGRKRGPLVKSQDTSEGEDVIGTLTAAQEAHCKDSGHASGEAWHSQVRP</sequence>
<proteinExistence type="predicted"/>
<organism evidence="2 3">
    <name type="scientific">Pleurodeles waltl</name>
    <name type="common">Iberian ribbed newt</name>
    <dbReference type="NCBI Taxonomy" id="8319"/>
    <lineage>
        <taxon>Eukaryota</taxon>
        <taxon>Metazoa</taxon>
        <taxon>Chordata</taxon>
        <taxon>Craniata</taxon>
        <taxon>Vertebrata</taxon>
        <taxon>Euteleostomi</taxon>
        <taxon>Amphibia</taxon>
        <taxon>Batrachia</taxon>
        <taxon>Caudata</taxon>
        <taxon>Salamandroidea</taxon>
        <taxon>Salamandridae</taxon>
        <taxon>Pleurodelinae</taxon>
        <taxon>Pleurodeles</taxon>
    </lineage>
</organism>